<evidence type="ECO:0000256" key="2">
    <source>
        <dbReference type="ARBA" id="ARBA00006075"/>
    </source>
</evidence>
<dbReference type="GO" id="GO:0031298">
    <property type="term" value="C:replication fork protection complex"/>
    <property type="evidence" value="ECO:0007669"/>
    <property type="project" value="TreeGrafter"/>
</dbReference>
<accession>A0AA38RWN2</accession>
<dbReference type="GO" id="GO:0003677">
    <property type="term" value="F:DNA binding"/>
    <property type="evidence" value="ECO:0007669"/>
    <property type="project" value="TreeGrafter"/>
</dbReference>
<dbReference type="Proteomes" id="UP001174691">
    <property type="component" value="Unassembled WGS sequence"/>
</dbReference>
<comment type="similarity">
    <text evidence="2 7">Belongs to the CSM3 family.</text>
</comment>
<evidence type="ECO:0000256" key="4">
    <source>
        <dbReference type="ARBA" id="ARBA00022880"/>
    </source>
</evidence>
<keyword evidence="6 7" id="KW-0131">Cell cycle</keyword>
<comment type="subcellular location">
    <subcellularLocation>
        <location evidence="1 7">Nucleus</location>
    </subcellularLocation>
</comment>
<evidence type="ECO:0000256" key="1">
    <source>
        <dbReference type="ARBA" id="ARBA00004123"/>
    </source>
</evidence>
<organism evidence="10 11">
    <name type="scientific">Coniochaeta hoffmannii</name>
    <dbReference type="NCBI Taxonomy" id="91930"/>
    <lineage>
        <taxon>Eukaryota</taxon>
        <taxon>Fungi</taxon>
        <taxon>Dikarya</taxon>
        <taxon>Ascomycota</taxon>
        <taxon>Pezizomycotina</taxon>
        <taxon>Sordariomycetes</taxon>
        <taxon>Sordariomycetidae</taxon>
        <taxon>Coniochaetales</taxon>
        <taxon>Coniochaetaceae</taxon>
        <taxon>Coniochaeta</taxon>
    </lineage>
</organism>
<keyword evidence="4" id="KW-0236">DNA replication inhibitor</keyword>
<comment type="caution">
    <text evidence="10">The sequence shown here is derived from an EMBL/GenBank/DDBJ whole genome shotgun (WGS) entry which is preliminary data.</text>
</comment>
<dbReference type="GO" id="GO:0043111">
    <property type="term" value="P:replication fork arrest"/>
    <property type="evidence" value="ECO:0007669"/>
    <property type="project" value="TreeGrafter"/>
</dbReference>
<evidence type="ECO:0000313" key="11">
    <source>
        <dbReference type="Proteomes" id="UP001174691"/>
    </source>
</evidence>
<dbReference type="EMBL" id="JANBVN010000034">
    <property type="protein sequence ID" value="KAJ9160575.1"/>
    <property type="molecule type" value="Genomic_DNA"/>
</dbReference>
<name>A0AA38RWN2_9PEZI</name>
<evidence type="ECO:0000256" key="8">
    <source>
        <dbReference type="SAM" id="MobiDB-lite"/>
    </source>
</evidence>
<evidence type="ECO:0000313" key="10">
    <source>
        <dbReference type="EMBL" id="KAJ9160575.1"/>
    </source>
</evidence>
<reference evidence="10" key="1">
    <citation type="submission" date="2022-07" db="EMBL/GenBank/DDBJ databases">
        <title>Fungi with potential for degradation of polypropylene.</title>
        <authorList>
            <person name="Gostincar C."/>
        </authorList>
    </citation>
    <scope>NUCLEOTIDE SEQUENCE</scope>
    <source>
        <strain evidence="10">EXF-13287</strain>
    </source>
</reference>
<dbReference type="InterPro" id="IPR012923">
    <property type="entry name" value="Csm3"/>
</dbReference>
<evidence type="ECO:0000256" key="5">
    <source>
        <dbReference type="ARBA" id="ARBA00023242"/>
    </source>
</evidence>
<comment type="function">
    <text evidence="7">Plays an important role in the control of DNA replication and the maintenance of replication fork stability.</text>
</comment>
<proteinExistence type="inferred from homology"/>
<feature type="region of interest" description="Disordered" evidence="8">
    <location>
        <begin position="1"/>
        <end position="59"/>
    </location>
</feature>
<dbReference type="InterPro" id="IPR040038">
    <property type="entry name" value="TIPIN/Csm3/Swi3"/>
</dbReference>
<gene>
    <name evidence="10" type="ORF">NKR19_g3184</name>
</gene>
<dbReference type="GO" id="GO:0006974">
    <property type="term" value="P:DNA damage response"/>
    <property type="evidence" value="ECO:0007669"/>
    <property type="project" value="UniProtKB-KW"/>
</dbReference>
<evidence type="ECO:0000259" key="9">
    <source>
        <dbReference type="Pfam" id="PF07962"/>
    </source>
</evidence>
<dbReference type="AlphaFoldDB" id="A0AA38RWN2"/>
<keyword evidence="11" id="KW-1185">Reference proteome</keyword>
<feature type="compositionally biased region" description="Polar residues" evidence="8">
    <location>
        <begin position="32"/>
        <end position="44"/>
    </location>
</feature>
<feature type="region of interest" description="Disordered" evidence="8">
    <location>
        <begin position="150"/>
        <end position="247"/>
    </location>
</feature>
<feature type="compositionally biased region" description="Basic and acidic residues" evidence="8">
    <location>
        <begin position="151"/>
        <end position="161"/>
    </location>
</feature>
<dbReference type="PANTHER" id="PTHR13220">
    <property type="entry name" value="TIMELESS INTERACTING-RELATED"/>
    <property type="match status" value="1"/>
</dbReference>
<evidence type="ECO:0000256" key="7">
    <source>
        <dbReference type="RuleBase" id="RU366049"/>
    </source>
</evidence>
<feature type="domain" description="Chromosome segregation in meiosis protein 3" evidence="9">
    <location>
        <begin position="73"/>
        <end position="155"/>
    </location>
</feature>
<evidence type="ECO:0000256" key="3">
    <source>
        <dbReference type="ARBA" id="ARBA00022763"/>
    </source>
</evidence>
<keyword evidence="5 7" id="KW-0539">Nucleus</keyword>
<sequence length="379" mass="40100">MPSKTASKPPADHSATADFEDYLLDGDLSDNPFGSPTPGASNNKSNKRKEPANALGIDEEVEVKKRATVPRVKLDEARLLSEPGIPTLRQRARRQLRLKGKGHEWSDAARLLSLYQIWLDDLFPKAKFLDALAMVEKAGHKGAMHKARLQWIEEGKPRDETNFGEDLSGERDGEEDGGARGEKSRIAPVFEMAKRSSGGRRATPEGGVPGDEEEDIYGATPRQKQKGAAQGGGEPDEEDDLDALMAEAESAPVGSIFGGGKPAGSLFGGPVTGTATATANEPDEEDLDALMAEAEAEAPTTKPPPAVGSIFGDGKPRTPAADEDDDLEALMAEVEAGEAGEASSKPLPAEAASKKPDVDGGSKAFADEEEAMAEMDGLW</sequence>
<keyword evidence="3 7" id="KW-0227">DNA damage</keyword>
<protein>
    <recommendedName>
        <fullName evidence="7">Chromosome segregation in meiosis protein</fullName>
    </recommendedName>
</protein>
<feature type="compositionally biased region" description="Low complexity" evidence="8">
    <location>
        <begin position="329"/>
        <end position="342"/>
    </location>
</feature>
<dbReference type="GO" id="GO:0031297">
    <property type="term" value="P:replication fork processing"/>
    <property type="evidence" value="ECO:0007669"/>
    <property type="project" value="UniProtKB-UniRule"/>
</dbReference>
<feature type="region of interest" description="Disordered" evidence="8">
    <location>
        <begin position="295"/>
        <end position="379"/>
    </location>
</feature>
<dbReference type="GO" id="GO:0000076">
    <property type="term" value="P:DNA replication checkpoint signaling"/>
    <property type="evidence" value="ECO:0007669"/>
    <property type="project" value="UniProtKB-UniRule"/>
</dbReference>
<evidence type="ECO:0000256" key="6">
    <source>
        <dbReference type="ARBA" id="ARBA00023306"/>
    </source>
</evidence>
<dbReference type="PANTHER" id="PTHR13220:SF11">
    <property type="entry name" value="TIMELESS-INTERACTING PROTEIN"/>
    <property type="match status" value="1"/>
</dbReference>
<feature type="compositionally biased region" description="Acidic residues" evidence="8">
    <location>
        <begin position="18"/>
        <end position="28"/>
    </location>
</feature>
<dbReference type="Pfam" id="PF07962">
    <property type="entry name" value="Swi3"/>
    <property type="match status" value="1"/>
</dbReference>